<sequence>MADAVRADVRSARRLEDAAPGAVIFALGEVLDRVVRGRQHVGAAVPPGRGGQQLVGFLAQGLGHAARLAVGPDHAAVVQIDPSPFQRDDFRAPPGKLELQADRQRNDVVLQALGLDRVKVPKQLAHVLIADEVGSLAVWVHRDVAARVGAVRPVAPYLGQVEHLAHDAESAVRLGGLVRHLLHRPGHIRALHVLHLHATQEGHDAAVDYALIAPAGAGLVALLGVILHELHAQLGNGGGLACLGLGSTGVAAPAHLGQPFLGQGARLLDGQFSIQAQGGLAALASVCAVLEHEHLAARWCNLAQEAGHQGVPEFDGLRLGLCRIDCGLGELDFCHDDSSERPGFQGPHGSHGAGSRIRFQKAPAYVELA</sequence>
<protein>
    <submittedName>
        <fullName evidence="1">Uncharacterized protein</fullName>
    </submittedName>
</protein>
<gene>
    <name evidence="1" type="ORF">SDC9_133608</name>
</gene>
<organism evidence="1">
    <name type="scientific">bioreactor metagenome</name>
    <dbReference type="NCBI Taxonomy" id="1076179"/>
    <lineage>
        <taxon>unclassified sequences</taxon>
        <taxon>metagenomes</taxon>
        <taxon>ecological metagenomes</taxon>
    </lineage>
</organism>
<reference evidence="1" key="1">
    <citation type="submission" date="2019-08" db="EMBL/GenBank/DDBJ databases">
        <authorList>
            <person name="Kucharzyk K."/>
            <person name="Murdoch R.W."/>
            <person name="Higgins S."/>
            <person name="Loffler F."/>
        </authorList>
    </citation>
    <scope>NUCLEOTIDE SEQUENCE</scope>
</reference>
<dbReference type="AlphaFoldDB" id="A0A645DBE1"/>
<evidence type="ECO:0000313" key="1">
    <source>
        <dbReference type="EMBL" id="MPM86519.1"/>
    </source>
</evidence>
<proteinExistence type="predicted"/>
<name>A0A645DBE1_9ZZZZ</name>
<dbReference type="EMBL" id="VSSQ01034541">
    <property type="protein sequence ID" value="MPM86519.1"/>
    <property type="molecule type" value="Genomic_DNA"/>
</dbReference>
<accession>A0A645DBE1</accession>
<comment type="caution">
    <text evidence="1">The sequence shown here is derived from an EMBL/GenBank/DDBJ whole genome shotgun (WGS) entry which is preliminary data.</text>
</comment>